<evidence type="ECO:0000313" key="2">
    <source>
        <dbReference type="Proteomes" id="UP000275719"/>
    </source>
</evidence>
<dbReference type="RefSeq" id="WP_125019331.1">
    <property type="nucleotide sequence ID" value="NZ_RQVQ01000021.1"/>
</dbReference>
<gene>
    <name evidence="1" type="ORF">EG240_10365</name>
</gene>
<dbReference type="Gene3D" id="3.40.50.1110">
    <property type="entry name" value="SGNH hydrolase"/>
    <property type="match status" value="2"/>
</dbReference>
<dbReference type="SUPFAM" id="SSF52266">
    <property type="entry name" value="SGNH hydrolase"/>
    <property type="match status" value="2"/>
</dbReference>
<dbReference type="EMBL" id="RQVQ01000021">
    <property type="protein sequence ID" value="RRJ89916.1"/>
    <property type="molecule type" value="Genomic_DNA"/>
</dbReference>
<keyword evidence="2" id="KW-1185">Reference proteome</keyword>
<dbReference type="PROSITE" id="PS51257">
    <property type="entry name" value="PROKAR_LIPOPROTEIN"/>
    <property type="match status" value="1"/>
</dbReference>
<accession>A0A3P3W7I3</accession>
<dbReference type="InterPro" id="IPR036514">
    <property type="entry name" value="SGNH_hydro_sf"/>
</dbReference>
<sequence>MKKYQIILLAAIAVGFSSCKPEFDDEIASGTYTAGEADFSRYVAVGNSLTSGYMDGTMYRSGQQYSFPNLLSKQFSVVGGGEFTQPSYADDVNDVGGLLLGGNVIAQTRMIINMSTGGPQNIVGTPTIQVGQLQAKAFNNMGVPGAKSFHLLAPGYGNLAGVATGQSNPYFVRMATSPSTTVMTDAMSMNPTFFTNWIGSNDVLAYALSGGTGVNQQGNLNPATYGGNDITDPNVFAQVYSTITNGLTANGAKGVVATIPYVTSIPHFTTVPYNPLTPEALGGAAVVGQLNELVGKLKGALTYLGAGDRVELFSTTGSNPLLIKDETLPNLSNQLTAIFAQDPQFGPLAPILGQIYGQARHAKSDDLFVLGTSSVIGTNASSPLLQNIPAQFLPMFNKMGVTFPLEDKYTLIPQEQENIRVATDVFNNTIRTVAASKGLAVADMNAILSQLVSGIRVADGQIYTADYFKGLGNMNVVLFSLDGVHPNPRGYAFVSNEIIQVINKHYKSNIPLLVPGNYPGVTIKATN</sequence>
<reference evidence="1 2" key="1">
    <citation type="submission" date="2018-11" db="EMBL/GenBank/DDBJ databases">
        <title>Flavobacterium sp. nov., YIM 102701-2 draft genome.</title>
        <authorList>
            <person name="Li G."/>
            <person name="Jiang Y."/>
        </authorList>
    </citation>
    <scope>NUCLEOTIDE SEQUENCE [LARGE SCALE GENOMIC DNA]</scope>
    <source>
        <strain evidence="1 2">YIM 102701-2</strain>
    </source>
</reference>
<dbReference type="OrthoDB" id="9764164at2"/>
<comment type="caution">
    <text evidence="1">The sequence shown here is derived from an EMBL/GenBank/DDBJ whole genome shotgun (WGS) entry which is preliminary data.</text>
</comment>
<dbReference type="AlphaFoldDB" id="A0A3P3W7I3"/>
<name>A0A3P3W7I3_9FLAO</name>
<protein>
    <submittedName>
        <fullName evidence="1">G-D-S-L family lipolytic protein</fullName>
    </submittedName>
</protein>
<evidence type="ECO:0000313" key="1">
    <source>
        <dbReference type="EMBL" id="RRJ89916.1"/>
    </source>
</evidence>
<proteinExistence type="predicted"/>
<dbReference type="Proteomes" id="UP000275719">
    <property type="component" value="Unassembled WGS sequence"/>
</dbReference>
<dbReference type="GO" id="GO:0016788">
    <property type="term" value="F:hydrolase activity, acting on ester bonds"/>
    <property type="evidence" value="ECO:0007669"/>
    <property type="project" value="UniProtKB-ARBA"/>
</dbReference>
<organism evidence="1 2">
    <name type="scientific">Paenimyroides tangerinum</name>
    <dbReference type="NCBI Taxonomy" id="2488728"/>
    <lineage>
        <taxon>Bacteria</taxon>
        <taxon>Pseudomonadati</taxon>
        <taxon>Bacteroidota</taxon>
        <taxon>Flavobacteriia</taxon>
        <taxon>Flavobacteriales</taxon>
        <taxon>Flavobacteriaceae</taxon>
        <taxon>Paenimyroides</taxon>
    </lineage>
</organism>